<dbReference type="Proteomes" id="UP000659172">
    <property type="component" value="Unassembled WGS sequence"/>
</dbReference>
<evidence type="ECO:0000313" key="3">
    <source>
        <dbReference type="EMBL" id="NVP58354.1"/>
    </source>
</evidence>
<reference evidence="3 4" key="1">
    <citation type="submission" date="2020-06" db="EMBL/GenBank/DDBJ databases">
        <title>Rhizobium sp.nov. isolated from the tomato plant.</title>
        <authorList>
            <person name="Thin K.K."/>
            <person name="Zhang X."/>
            <person name="He S."/>
        </authorList>
    </citation>
    <scope>NUCLEOTIDE SEQUENCE [LARGE SCALE GENOMIC DNA]</scope>
    <source>
        <strain evidence="3 4">DBTS2</strain>
    </source>
</reference>
<comment type="caution">
    <text evidence="3">The sequence shown here is derived from an EMBL/GenBank/DDBJ whole genome shotgun (WGS) entry which is preliminary data.</text>
</comment>
<keyword evidence="4" id="KW-1185">Reference proteome</keyword>
<organism evidence="3 4">
    <name type="scientific">Mycoplana rhizolycopersici</name>
    <dbReference type="NCBI Taxonomy" id="2746702"/>
    <lineage>
        <taxon>Bacteria</taxon>
        <taxon>Pseudomonadati</taxon>
        <taxon>Pseudomonadota</taxon>
        <taxon>Alphaproteobacteria</taxon>
        <taxon>Hyphomicrobiales</taxon>
        <taxon>Rhizobiaceae</taxon>
        <taxon>Mycoplana</taxon>
    </lineage>
</organism>
<keyword evidence="1" id="KW-0175">Coiled coil</keyword>
<name>A0ABX2QN93_9HYPH</name>
<proteinExistence type="predicted"/>
<protein>
    <recommendedName>
        <fullName evidence="5">DUF3618 domain-containing protein</fullName>
    </recommendedName>
</protein>
<evidence type="ECO:0000256" key="2">
    <source>
        <dbReference type="SAM" id="Phobius"/>
    </source>
</evidence>
<evidence type="ECO:0000256" key="1">
    <source>
        <dbReference type="SAM" id="Coils"/>
    </source>
</evidence>
<dbReference type="EMBL" id="JABXYK010000024">
    <property type="protein sequence ID" value="NVP58354.1"/>
    <property type="molecule type" value="Genomic_DNA"/>
</dbReference>
<feature type="transmembrane region" description="Helical" evidence="2">
    <location>
        <begin position="76"/>
        <end position="97"/>
    </location>
</feature>
<keyword evidence="2" id="KW-1133">Transmembrane helix</keyword>
<dbReference type="RefSeq" id="WP_176952253.1">
    <property type="nucleotide sequence ID" value="NZ_JABXYK010000024.1"/>
</dbReference>
<accession>A0ABX2QN93</accession>
<evidence type="ECO:0000313" key="4">
    <source>
        <dbReference type="Proteomes" id="UP000659172"/>
    </source>
</evidence>
<keyword evidence="2" id="KW-0812">Transmembrane</keyword>
<keyword evidence="2" id="KW-0472">Membrane</keyword>
<sequence length="118" mass="13495">MTNIRSRGFDSPAQFREHIADLDDYLDEEQDWPDPNGELRVQLSQLKDEVRDLRRLIVETRNRQPQTVQKYDDDRFWLRLAATVAATLVLTAAVRYFRLGQAGAVVAPLIASRINGAV</sequence>
<gene>
    <name evidence="3" type="ORF">HV823_24255</name>
</gene>
<evidence type="ECO:0008006" key="5">
    <source>
        <dbReference type="Google" id="ProtNLM"/>
    </source>
</evidence>
<feature type="coiled-coil region" evidence="1">
    <location>
        <begin position="36"/>
        <end position="63"/>
    </location>
</feature>